<name>A0A2U8E220_9BACT</name>
<gene>
    <name evidence="1" type="ORF">CKA38_06290</name>
</gene>
<dbReference type="RefSeq" id="WP_108824725.1">
    <property type="nucleotide sequence ID" value="NZ_CP023004.1"/>
</dbReference>
<organism evidence="1 2">
    <name type="scientific">Ereboglobus luteus</name>
    <dbReference type="NCBI Taxonomy" id="1796921"/>
    <lineage>
        <taxon>Bacteria</taxon>
        <taxon>Pseudomonadati</taxon>
        <taxon>Verrucomicrobiota</taxon>
        <taxon>Opitutia</taxon>
        <taxon>Opitutales</taxon>
        <taxon>Opitutaceae</taxon>
        <taxon>Ereboglobus</taxon>
    </lineage>
</organism>
<dbReference type="EMBL" id="CP023004">
    <property type="protein sequence ID" value="AWI08913.1"/>
    <property type="molecule type" value="Genomic_DNA"/>
</dbReference>
<dbReference type="KEGG" id="elut:CKA38_06290"/>
<dbReference type="AlphaFoldDB" id="A0A2U8E220"/>
<accession>A0A2U8E220</accession>
<evidence type="ECO:0000313" key="2">
    <source>
        <dbReference type="Proteomes" id="UP000244896"/>
    </source>
</evidence>
<keyword evidence="2" id="KW-1185">Reference proteome</keyword>
<evidence type="ECO:0008006" key="3">
    <source>
        <dbReference type="Google" id="ProtNLM"/>
    </source>
</evidence>
<protein>
    <recommendedName>
        <fullName evidence="3">Beta-ketoacyl synthase N-terminal domain-containing protein</fullName>
    </recommendedName>
</protein>
<proteinExistence type="predicted"/>
<sequence>MLERHIITLRTDDAGHEDAAATRERLKAGFPPGAVRRMTQLGMLMSTILNDLAPAPDDAIVYASQYAEGRTLETYLESFPTASPTGFQTSIHPGAVQQGMIRRAQPAGDFFPMAGRDYLVGQSLLTALLAPAARVVLCGGEERGTWLATIDGASERAFAYGMILAQPAADGDARPLGRIALEPGDEAVSPLLSGAWFDLLHARKNFSGVLSPGWRATIEWQ</sequence>
<dbReference type="Proteomes" id="UP000244896">
    <property type="component" value="Chromosome"/>
</dbReference>
<dbReference type="OrthoDB" id="192365at2"/>
<evidence type="ECO:0000313" key="1">
    <source>
        <dbReference type="EMBL" id="AWI08913.1"/>
    </source>
</evidence>
<reference evidence="1 2" key="1">
    <citation type="journal article" date="2018" name="Syst. Appl. Microbiol.">
        <title>Ereboglobus luteus gen. nov. sp. nov. from cockroach guts, and new insights into the oxygen relationship of the genera Opitutus and Didymococcus (Verrucomicrobia: Opitutaceae).</title>
        <authorList>
            <person name="Tegtmeier D."/>
            <person name="Belitz A."/>
            <person name="Radek R."/>
            <person name="Heimerl T."/>
            <person name="Brune A."/>
        </authorList>
    </citation>
    <scope>NUCLEOTIDE SEQUENCE [LARGE SCALE GENOMIC DNA]</scope>
    <source>
        <strain evidence="1 2">Ho45</strain>
    </source>
</reference>